<dbReference type="EMBL" id="UYWX01000471">
    <property type="protein sequence ID" value="VDM18449.1"/>
    <property type="molecule type" value="Genomic_DNA"/>
</dbReference>
<protein>
    <submittedName>
        <fullName evidence="8">Tetraspanin</fullName>
    </submittedName>
</protein>
<gene>
    <name evidence="6" type="ORF">TTAC_LOCUS1725</name>
</gene>
<feature type="transmembrane region" description="Helical" evidence="5">
    <location>
        <begin position="279"/>
        <end position="302"/>
    </location>
</feature>
<evidence type="ECO:0000256" key="4">
    <source>
        <dbReference type="ARBA" id="ARBA00023136"/>
    </source>
</evidence>
<evidence type="ECO:0000256" key="1">
    <source>
        <dbReference type="ARBA" id="ARBA00004141"/>
    </source>
</evidence>
<dbReference type="PANTHER" id="PTHR19282">
    <property type="entry name" value="TETRASPANIN"/>
    <property type="match status" value="1"/>
</dbReference>
<sequence length="308" mass="33968">MYHDVVVATTKMNCLLGLVRIILALLNLLLFIAFAAVGIVGLLLKFNDKFLFGLLEKVTTKWPQNELEEVVKFIQQNGSGLAIGFIVLGFSVAIIALIGLFALFCKNRFLGFIYIALLGVLAIIELGLIIYLFAIPNNLNKAAFKVLNSSFEHLRVNDSLTEPSLVLWNVLGSDGDEFCCGLNGYGDFNGILSTLQYPSPCCEMNATTAKSQQPSQTCDQNGAKQKNVEGCKEKIEVFLKEHKTLFVGISCGVLAFQVGTSTIAFLLPPFSASLDNTRFAFTLTCIYTLLHIVVLLVMCLLYKRWKVE</sequence>
<keyword evidence="4 5" id="KW-0472">Membrane</keyword>
<name>A0A0R3WLV0_HYDTA</name>
<accession>A0A0R3WLV0</accession>
<dbReference type="InterPro" id="IPR018499">
    <property type="entry name" value="Tetraspanin/Peripherin"/>
</dbReference>
<dbReference type="PANTHER" id="PTHR19282:SF417">
    <property type="entry name" value="TETRASPANIN TSPA-RELATED"/>
    <property type="match status" value="1"/>
</dbReference>
<dbReference type="OrthoDB" id="9972904at2759"/>
<feature type="transmembrane region" description="Helical" evidence="5">
    <location>
        <begin position="244"/>
        <end position="267"/>
    </location>
</feature>
<evidence type="ECO:0000256" key="5">
    <source>
        <dbReference type="SAM" id="Phobius"/>
    </source>
</evidence>
<feature type="transmembrane region" description="Helical" evidence="5">
    <location>
        <begin position="109"/>
        <end position="135"/>
    </location>
</feature>
<dbReference type="WBParaSite" id="TTAC_0000173801-mRNA-1">
    <property type="protein sequence ID" value="TTAC_0000173801-mRNA-1"/>
    <property type="gene ID" value="TTAC_0000173801"/>
</dbReference>
<proteinExistence type="predicted"/>
<evidence type="ECO:0000313" key="8">
    <source>
        <dbReference type="WBParaSite" id="TTAC_0000173801-mRNA-1"/>
    </source>
</evidence>
<dbReference type="Pfam" id="PF00335">
    <property type="entry name" value="Tetraspanin"/>
    <property type="match status" value="1"/>
</dbReference>
<keyword evidence="3 5" id="KW-1133">Transmembrane helix</keyword>
<reference evidence="8" key="1">
    <citation type="submission" date="2017-02" db="UniProtKB">
        <authorList>
            <consortium name="WormBaseParasite"/>
        </authorList>
    </citation>
    <scope>IDENTIFICATION</scope>
</reference>
<dbReference type="GO" id="GO:0016020">
    <property type="term" value="C:membrane"/>
    <property type="evidence" value="ECO:0007669"/>
    <property type="project" value="UniProtKB-SubCell"/>
</dbReference>
<feature type="transmembrane region" description="Helical" evidence="5">
    <location>
        <begin position="21"/>
        <end position="44"/>
    </location>
</feature>
<evidence type="ECO:0000256" key="2">
    <source>
        <dbReference type="ARBA" id="ARBA00022692"/>
    </source>
</evidence>
<dbReference type="Proteomes" id="UP000274429">
    <property type="component" value="Unassembled WGS sequence"/>
</dbReference>
<keyword evidence="7" id="KW-1185">Reference proteome</keyword>
<organism evidence="8">
    <name type="scientific">Hydatigena taeniaeformis</name>
    <name type="common">Feline tapeworm</name>
    <name type="synonym">Taenia taeniaeformis</name>
    <dbReference type="NCBI Taxonomy" id="6205"/>
    <lineage>
        <taxon>Eukaryota</taxon>
        <taxon>Metazoa</taxon>
        <taxon>Spiralia</taxon>
        <taxon>Lophotrochozoa</taxon>
        <taxon>Platyhelminthes</taxon>
        <taxon>Cestoda</taxon>
        <taxon>Eucestoda</taxon>
        <taxon>Cyclophyllidea</taxon>
        <taxon>Taeniidae</taxon>
        <taxon>Hydatigera</taxon>
    </lineage>
</organism>
<comment type="subcellular location">
    <subcellularLocation>
        <location evidence="1">Membrane</location>
        <topology evidence="1">Multi-pass membrane protein</topology>
    </subcellularLocation>
</comment>
<reference evidence="6 7" key="2">
    <citation type="submission" date="2018-11" db="EMBL/GenBank/DDBJ databases">
        <authorList>
            <consortium name="Pathogen Informatics"/>
        </authorList>
    </citation>
    <scope>NUCLEOTIDE SEQUENCE [LARGE SCALE GENOMIC DNA]</scope>
</reference>
<evidence type="ECO:0000313" key="7">
    <source>
        <dbReference type="Proteomes" id="UP000274429"/>
    </source>
</evidence>
<dbReference type="InterPro" id="IPR036259">
    <property type="entry name" value="MFS_trans_sf"/>
</dbReference>
<feature type="transmembrane region" description="Helical" evidence="5">
    <location>
        <begin position="81"/>
        <end position="103"/>
    </location>
</feature>
<dbReference type="STRING" id="6205.A0A0R3WLV0"/>
<dbReference type="SUPFAM" id="SSF103473">
    <property type="entry name" value="MFS general substrate transporter"/>
    <property type="match status" value="1"/>
</dbReference>
<evidence type="ECO:0000256" key="3">
    <source>
        <dbReference type="ARBA" id="ARBA00022989"/>
    </source>
</evidence>
<keyword evidence="2 5" id="KW-0812">Transmembrane</keyword>
<evidence type="ECO:0000313" key="6">
    <source>
        <dbReference type="EMBL" id="VDM18449.1"/>
    </source>
</evidence>
<dbReference type="AlphaFoldDB" id="A0A0R3WLV0"/>